<proteinExistence type="predicted"/>
<reference evidence="3 4" key="1">
    <citation type="submission" date="2015-07" db="EMBL/GenBank/DDBJ databases">
        <title>Whole genome sequence of Herpetosiphon geysericola DSM 7119.</title>
        <authorList>
            <person name="Hemp J."/>
            <person name="Ward L.M."/>
            <person name="Pace L.A."/>
            <person name="Fischer W.W."/>
        </authorList>
    </citation>
    <scope>NUCLEOTIDE SEQUENCE [LARGE SCALE GENOMIC DNA]</scope>
    <source>
        <strain evidence="3 4">DSM 7119</strain>
    </source>
</reference>
<evidence type="ECO:0000256" key="1">
    <source>
        <dbReference type="PROSITE-ProRule" id="PRU00339"/>
    </source>
</evidence>
<evidence type="ECO:0000256" key="2">
    <source>
        <dbReference type="SAM" id="Phobius"/>
    </source>
</evidence>
<dbReference type="Gene3D" id="1.25.40.10">
    <property type="entry name" value="Tetratricopeptide repeat domain"/>
    <property type="match status" value="1"/>
</dbReference>
<feature type="transmembrane region" description="Helical" evidence="2">
    <location>
        <begin position="21"/>
        <end position="43"/>
    </location>
</feature>
<comment type="caution">
    <text evidence="3">The sequence shown here is derived from an EMBL/GenBank/DDBJ whole genome shotgun (WGS) entry which is preliminary data.</text>
</comment>
<dbReference type="AlphaFoldDB" id="A0A0P6YTJ2"/>
<keyword evidence="2" id="KW-0812">Transmembrane</keyword>
<evidence type="ECO:0008006" key="5">
    <source>
        <dbReference type="Google" id="ProtNLM"/>
    </source>
</evidence>
<dbReference type="STRING" id="70996.SE18_12845"/>
<feature type="transmembrane region" description="Helical" evidence="2">
    <location>
        <begin position="49"/>
        <end position="70"/>
    </location>
</feature>
<dbReference type="Pfam" id="PF13432">
    <property type="entry name" value="TPR_16"/>
    <property type="match status" value="1"/>
</dbReference>
<dbReference type="RefSeq" id="WP_054534854.1">
    <property type="nucleotide sequence ID" value="NZ_LGKP01000021.1"/>
</dbReference>
<protein>
    <recommendedName>
        <fullName evidence="5">MalT-like TPR region domain-containing protein</fullName>
    </recommendedName>
</protein>
<dbReference type="Pfam" id="PF13181">
    <property type="entry name" value="TPR_8"/>
    <property type="match status" value="1"/>
</dbReference>
<keyword evidence="2" id="KW-1133">Transmembrane helix</keyword>
<keyword evidence="4" id="KW-1185">Reference proteome</keyword>
<dbReference type="EMBL" id="LGKP01000021">
    <property type="protein sequence ID" value="KPL86832.1"/>
    <property type="molecule type" value="Genomic_DNA"/>
</dbReference>
<dbReference type="PROSITE" id="PS50005">
    <property type="entry name" value="TPR"/>
    <property type="match status" value="1"/>
</dbReference>
<dbReference type="InterPro" id="IPR019734">
    <property type="entry name" value="TPR_rpt"/>
</dbReference>
<dbReference type="SMART" id="SM00028">
    <property type="entry name" value="TPR"/>
    <property type="match status" value="3"/>
</dbReference>
<evidence type="ECO:0000313" key="3">
    <source>
        <dbReference type="EMBL" id="KPL86832.1"/>
    </source>
</evidence>
<name>A0A0P6YTJ2_9CHLR</name>
<feature type="repeat" description="TPR" evidence="1">
    <location>
        <begin position="98"/>
        <end position="131"/>
    </location>
</feature>
<sequence>MATIMTAQRQERRHLTTGIRVGRAVMLMPELVVFPALCGLYFLTNQAVGVALLSELLIGLFVARIALVWYAGRAWSHGSYAQAERLVLWSLRIYPDSADAWLAMGSIQLAQGETEAAIKAIERADQLYPFHAPIYLEMSRALAAHGDWNEARHYASMALVLDEQLALSYSHNALLSLHFDEASQTTKQWIEAGLALAPHVAAKASLYVARAELAFLANEERQVQLALDQAELLLNGCPIPQQAELLYRIGQLQRSLGQVDAARASFERIEHSDREGGYVHAAWRAKVETSVI</sequence>
<accession>A0A0P6YTJ2</accession>
<evidence type="ECO:0000313" key="4">
    <source>
        <dbReference type="Proteomes" id="UP000050277"/>
    </source>
</evidence>
<dbReference type="Proteomes" id="UP000050277">
    <property type="component" value="Unassembled WGS sequence"/>
</dbReference>
<keyword evidence="1" id="KW-0802">TPR repeat</keyword>
<keyword evidence="2" id="KW-0472">Membrane</keyword>
<dbReference type="InterPro" id="IPR011990">
    <property type="entry name" value="TPR-like_helical_dom_sf"/>
</dbReference>
<organism evidence="3 4">
    <name type="scientific">Herpetosiphon geysericola</name>
    <dbReference type="NCBI Taxonomy" id="70996"/>
    <lineage>
        <taxon>Bacteria</taxon>
        <taxon>Bacillati</taxon>
        <taxon>Chloroflexota</taxon>
        <taxon>Chloroflexia</taxon>
        <taxon>Herpetosiphonales</taxon>
        <taxon>Herpetosiphonaceae</taxon>
        <taxon>Herpetosiphon</taxon>
    </lineage>
</organism>
<gene>
    <name evidence="3" type="ORF">SE18_12845</name>
</gene>
<dbReference type="SUPFAM" id="SSF48452">
    <property type="entry name" value="TPR-like"/>
    <property type="match status" value="1"/>
</dbReference>
<dbReference type="OrthoDB" id="5450625at2"/>